<evidence type="ECO:0000313" key="2">
    <source>
        <dbReference type="EMBL" id="CAG8646038.1"/>
    </source>
</evidence>
<reference evidence="2" key="1">
    <citation type="submission" date="2021-06" db="EMBL/GenBank/DDBJ databases">
        <authorList>
            <person name="Kallberg Y."/>
            <person name="Tangrot J."/>
            <person name="Rosling A."/>
        </authorList>
    </citation>
    <scope>NUCLEOTIDE SEQUENCE</scope>
    <source>
        <strain evidence="2">IN212</strain>
    </source>
</reference>
<evidence type="ECO:0000256" key="1">
    <source>
        <dbReference type="SAM" id="Phobius"/>
    </source>
</evidence>
<name>A0A9N9DRE0_9GLOM</name>
<dbReference type="EMBL" id="CAJVPZ010013107">
    <property type="protein sequence ID" value="CAG8646038.1"/>
    <property type="molecule type" value="Genomic_DNA"/>
</dbReference>
<keyword evidence="3" id="KW-1185">Reference proteome</keyword>
<gene>
    <name evidence="2" type="ORF">RFULGI_LOCUS8255</name>
</gene>
<feature type="non-terminal residue" evidence="2">
    <location>
        <position position="377"/>
    </location>
</feature>
<sequence>MPFVTSSIPWVALNTTNAFKICDMTCVVEPSMGLLLVIGGSWAQDPSYEGFQVYNFKTDVWNEALYLVGYPSEIGIGIFQPRSVLIEPGIVLIWGGTRYSSTFRVIYKLNMTVTPWKWEPIMTTVLNSVGIARSRERVFIFGGIDKVNIPSTTVGEGVPMNLSYIYDITKSQILKPDYQLPFAFTHSVVGVVGDFMYIVVFSYNDFLENRQMSIIPLNLAQLKFETSFETSSNSTKARLRAAGVQPPGSDVILVKEILALFYVCVTYQNSSLPDTGITSDTMLVYNMTLRSWTDTVNLVTDASAYHFAFPKENLSQPSPSVTPTASNLQNLQWPTAAIVTTTILAIIIICMIVVVIYLIKKLKSQRQVVETPEYGNE</sequence>
<keyword evidence="1" id="KW-1133">Transmembrane helix</keyword>
<keyword evidence="1" id="KW-0812">Transmembrane</keyword>
<comment type="caution">
    <text evidence="2">The sequence shown here is derived from an EMBL/GenBank/DDBJ whole genome shotgun (WGS) entry which is preliminary data.</text>
</comment>
<dbReference type="InterPro" id="IPR015915">
    <property type="entry name" value="Kelch-typ_b-propeller"/>
</dbReference>
<feature type="transmembrane region" description="Helical" evidence="1">
    <location>
        <begin position="333"/>
        <end position="359"/>
    </location>
</feature>
<dbReference type="AlphaFoldDB" id="A0A9N9DRE0"/>
<dbReference type="OrthoDB" id="2433051at2759"/>
<dbReference type="Gene3D" id="2.120.10.80">
    <property type="entry name" value="Kelch-type beta propeller"/>
    <property type="match status" value="1"/>
</dbReference>
<proteinExistence type="predicted"/>
<dbReference type="SUPFAM" id="SSF117281">
    <property type="entry name" value="Kelch motif"/>
    <property type="match status" value="1"/>
</dbReference>
<dbReference type="Proteomes" id="UP000789396">
    <property type="component" value="Unassembled WGS sequence"/>
</dbReference>
<evidence type="ECO:0000313" key="3">
    <source>
        <dbReference type="Proteomes" id="UP000789396"/>
    </source>
</evidence>
<keyword evidence="1" id="KW-0472">Membrane</keyword>
<protein>
    <submittedName>
        <fullName evidence="2">8539_t:CDS:1</fullName>
    </submittedName>
</protein>
<organism evidence="2 3">
    <name type="scientific">Racocetra fulgida</name>
    <dbReference type="NCBI Taxonomy" id="60492"/>
    <lineage>
        <taxon>Eukaryota</taxon>
        <taxon>Fungi</taxon>
        <taxon>Fungi incertae sedis</taxon>
        <taxon>Mucoromycota</taxon>
        <taxon>Glomeromycotina</taxon>
        <taxon>Glomeromycetes</taxon>
        <taxon>Diversisporales</taxon>
        <taxon>Gigasporaceae</taxon>
        <taxon>Racocetra</taxon>
    </lineage>
</organism>
<accession>A0A9N9DRE0</accession>